<reference evidence="1 2" key="1">
    <citation type="journal article" date="2015" name="Appl. Environ. Microbiol.">
        <title>Nanoarchaeota, Their Sulfolobales Host, and Nanoarchaeota Virus Distribution across Yellowstone National Park Hot Springs.</title>
        <authorList>
            <person name="Munson-McGee J.H."/>
            <person name="Field E.K."/>
            <person name="Bateson M."/>
            <person name="Rooney C."/>
            <person name="Stepanauskas R."/>
            <person name="Young M.J."/>
        </authorList>
    </citation>
    <scope>NUCLEOTIDE SEQUENCE [LARGE SCALE GENOMIC DNA]</scope>
    <source>
        <strain evidence="1">SCGC AC-742_N10</strain>
    </source>
</reference>
<comment type="caution">
    <text evidence="1">The sequence shown here is derived from an EMBL/GenBank/DDBJ whole genome shotgun (WGS) entry which is preliminary data.</text>
</comment>
<evidence type="ECO:0000313" key="2">
    <source>
        <dbReference type="Proteomes" id="UP000245638"/>
    </source>
</evidence>
<evidence type="ECO:0000313" key="1">
    <source>
        <dbReference type="EMBL" id="PVU77134.1"/>
    </source>
</evidence>
<protein>
    <submittedName>
        <fullName evidence="1">Transferase</fullName>
    </submittedName>
</protein>
<name>A0A2T9XAK9_9CREN</name>
<dbReference type="GO" id="GO:0016740">
    <property type="term" value="F:transferase activity"/>
    <property type="evidence" value="ECO:0007669"/>
    <property type="project" value="UniProtKB-KW"/>
</dbReference>
<proteinExistence type="predicted"/>
<sequence length="131" mass="14904">MQDGKIPLQAEVYLDGEKVEAKVFLHVKGYKRARVTHIDVEGDKIRGLLRPRHSVYPLVEWKGNEVIFPINEHKIRIIIPEIALNFNGNLYVGGKGKGIFLGFHRNEIRQLEEIAKQKGVEPIGRECLPVA</sequence>
<accession>A0A2T9XAK9</accession>
<gene>
    <name evidence="1" type="ORF">DDW13_01355</name>
</gene>
<keyword evidence="1" id="KW-0808">Transferase</keyword>
<dbReference type="EMBL" id="QEFD01000047">
    <property type="protein sequence ID" value="PVU77134.1"/>
    <property type="molecule type" value="Genomic_DNA"/>
</dbReference>
<organism evidence="1 2">
    <name type="scientific">Acidianus hospitalis</name>
    <dbReference type="NCBI Taxonomy" id="563177"/>
    <lineage>
        <taxon>Archaea</taxon>
        <taxon>Thermoproteota</taxon>
        <taxon>Thermoprotei</taxon>
        <taxon>Sulfolobales</taxon>
        <taxon>Sulfolobaceae</taxon>
        <taxon>Acidianus</taxon>
    </lineage>
</organism>
<dbReference type="Proteomes" id="UP000245638">
    <property type="component" value="Unassembled WGS sequence"/>
</dbReference>
<dbReference type="AlphaFoldDB" id="A0A2T9XAK9"/>